<dbReference type="InterPro" id="IPR014819">
    <property type="entry name" value="PriCT_2"/>
</dbReference>
<organism evidence="6 7">
    <name type="scientific">Chrysochromulina ericina virus CeV-01B</name>
    <dbReference type="NCBI Taxonomy" id="3070830"/>
    <lineage>
        <taxon>Viruses</taxon>
        <taxon>Varidnaviria</taxon>
        <taxon>Bamfordvirae</taxon>
        <taxon>Nucleocytoviricota</taxon>
        <taxon>Megaviricetes</taxon>
        <taxon>Imitervirales</taxon>
        <taxon>Mesomimiviridae</taxon>
        <taxon>Tethysvirus</taxon>
        <taxon>Tethysvirus raunefjordenense</taxon>
    </lineage>
</organism>
<protein>
    <submittedName>
        <fullName evidence="6">D5 family helicase</fullName>
    </submittedName>
</protein>
<accession>A0A0N9QXE0</accession>
<dbReference type="NCBIfam" id="TIGR01613">
    <property type="entry name" value="primase_Cterm"/>
    <property type="match status" value="1"/>
</dbReference>
<dbReference type="InterPro" id="IPR014818">
    <property type="entry name" value="Phage/plasmid_primase_P4_C"/>
</dbReference>
<dbReference type="InterPro" id="IPR006500">
    <property type="entry name" value="Helicase_put_C_phage/plasmid"/>
</dbReference>
<keyword evidence="4" id="KW-0175">Coiled coil</keyword>
<evidence type="ECO:0000313" key="7">
    <source>
        <dbReference type="Proteomes" id="UP000203826"/>
    </source>
</evidence>
<dbReference type="Pfam" id="PF23162">
    <property type="entry name" value="AEP_C962R"/>
    <property type="match status" value="1"/>
</dbReference>
<evidence type="ECO:0000313" key="6">
    <source>
        <dbReference type="EMBL" id="ALH23175.1"/>
    </source>
</evidence>
<proteinExistence type="predicted"/>
<dbReference type="OrthoDB" id="987at10239"/>
<dbReference type="PROSITE" id="PS51206">
    <property type="entry name" value="SF3_HELICASE_1"/>
    <property type="match status" value="1"/>
</dbReference>
<keyword evidence="7" id="KW-1185">Reference proteome</keyword>
<evidence type="ECO:0000259" key="5">
    <source>
        <dbReference type="PROSITE" id="PS51206"/>
    </source>
</evidence>
<dbReference type="GO" id="GO:0005524">
    <property type="term" value="F:ATP binding"/>
    <property type="evidence" value="ECO:0007669"/>
    <property type="project" value="UniProtKB-KW"/>
</dbReference>
<dbReference type="Pfam" id="PF19263">
    <property type="entry name" value="DUF5906"/>
    <property type="match status" value="1"/>
</dbReference>
<dbReference type="InterPro" id="IPR014015">
    <property type="entry name" value="Helicase_SF3_DNA-vir"/>
</dbReference>
<keyword evidence="1" id="KW-0547">Nucleotide-binding</keyword>
<dbReference type="Proteomes" id="UP000203826">
    <property type="component" value="Segment"/>
</dbReference>
<dbReference type="Pfam" id="PF08707">
    <property type="entry name" value="PriCT_2"/>
    <property type="match status" value="1"/>
</dbReference>
<dbReference type="Gene3D" id="3.40.50.300">
    <property type="entry name" value="P-loop containing nucleotide triphosphate hydrolases"/>
    <property type="match status" value="1"/>
</dbReference>
<dbReference type="PANTHER" id="PTHR35372">
    <property type="entry name" value="ATP BINDING PROTEIN-RELATED"/>
    <property type="match status" value="1"/>
</dbReference>
<name>A0A0N9QXE0_9VIRU</name>
<dbReference type="EMBL" id="KT820662">
    <property type="protein sequence ID" value="ALH23175.1"/>
    <property type="molecule type" value="Genomic_DNA"/>
</dbReference>
<dbReference type="GO" id="GO:0004386">
    <property type="term" value="F:helicase activity"/>
    <property type="evidence" value="ECO:0007669"/>
    <property type="project" value="UniProtKB-KW"/>
</dbReference>
<gene>
    <name evidence="6" type="ORF">ceV_269</name>
</gene>
<feature type="coiled-coil region" evidence="4">
    <location>
        <begin position="493"/>
        <end position="520"/>
    </location>
</feature>
<keyword evidence="3" id="KW-0067">ATP-binding</keyword>
<keyword evidence="2" id="KW-0378">Hydrolase</keyword>
<dbReference type="InterPro" id="IPR027417">
    <property type="entry name" value="P-loop_NTPase"/>
</dbReference>
<dbReference type="InterPro" id="IPR056443">
    <property type="entry name" value="AEP_C962R"/>
</dbReference>
<reference evidence="6 7" key="1">
    <citation type="journal article" date="2015" name="Genome Announc.">
        <title>The 474-Kilobase-Pair Complete Genome Sequence of CeV-01B, a Virus Infecting Haptolina (Chrysochromulina) ericina (Prymnesiophyceae).</title>
        <authorList>
            <person name="Gallot-Lavallee L."/>
            <person name="Pagarete A."/>
            <person name="Legendre M."/>
            <person name="Santini S."/>
            <person name="Sandaa R.A."/>
            <person name="Himmelbauer H."/>
            <person name="Ogata H."/>
            <person name="Bratbak G."/>
            <person name="Claverie J.M."/>
        </authorList>
    </citation>
    <scope>NUCLEOTIDE SEQUENCE [LARGE SCALE GENOMIC DNA]</scope>
    <source>
        <strain evidence="6">CeV-01B</strain>
    </source>
</reference>
<evidence type="ECO:0000256" key="3">
    <source>
        <dbReference type="ARBA" id="ARBA00022840"/>
    </source>
</evidence>
<dbReference type="Pfam" id="PF08706">
    <property type="entry name" value="D5_N"/>
    <property type="match status" value="1"/>
</dbReference>
<sequence length="913" mass="108033">MSNVPMLFDEYLKRNICEKGDEYTHTRMPNQKFKISGGTFSIKNEEDFLKNYYKHVFINGNNEHLTEKQLIEKAPLAIDIDMRYEPNITERQHDEDDIRDLIHLYATAISNICVINNKHKIEVFVMEKHEVNILKDKTKDGIHIIFGISMHRAGHILIREEVIKEIKNLWQHLPLINSEEDLIDEAVTRAHVPWQLYGSKKPDHKAYFIKYHYELEWSGEDRKWIWQINDIEKFNTKKYLPKLSVRYTKHPEVDFQDKIKDKIEEYKLNINKKQRKMSSKITIKKTKGIDLNDITNTQKLDDLVNEMLEQIEERPNDYELKETHQFVMILPEKYWGPGSYDRWIRVGWALKNTSTKLLPCWLKFSSQSKEFHFNDIAKIVDMWNKFDYDNPDGLTARSIMYWAKNDNIIQYKKVREETVSHYIDLTIQNATEFDFAQVLYQMRKDEFVCVSIQKSVWYEYHGNRWYEIDSGNSLRLAISKCMHDIYMKKTQDSMEQLQKMDQTEDNYEVLRKRSNKLADLCIFLKKTTWKNNIMREAKELFYDRYFVNKLDQNPYLLCFNNFVVDFKEKTWRNGQPDDYISKCTNIDLIPYNEIKGSETENDINKFIDQLFPDESLKKYMWQHLASTLIGNNDNQTFNMYTGSGRNGKSKLVDLMSKTLGDYKATVPITLLTQKRNQIGSTSSEIVQLMGVRYAVMQEPSKGEKINEGIMKEITGGDPIQGRALFKESVTFIPQFKLVVCTNTLLDIKSNDDGTWRRIRVCDFISKFLENPYGDEQKFPKEDYPYQYEMDKHIDEKFSIWAPVLASMLVNITFKKMGSVTDCDIVLASSEQYREGQDYLAEFCKDKIKKVHGSKGIKKTELVEEFRQWYTINYGKGLPKARELYDHMDKKYGKYKAGWANVVINYDEDESDED</sequence>
<feature type="domain" description="SF3 helicase" evidence="5">
    <location>
        <begin position="615"/>
        <end position="776"/>
    </location>
</feature>
<dbReference type="KEGG" id="vg:26049136"/>
<keyword evidence="6" id="KW-0347">Helicase</keyword>
<evidence type="ECO:0000256" key="4">
    <source>
        <dbReference type="SAM" id="Coils"/>
    </source>
</evidence>
<evidence type="ECO:0000256" key="1">
    <source>
        <dbReference type="ARBA" id="ARBA00022741"/>
    </source>
</evidence>
<evidence type="ECO:0000256" key="2">
    <source>
        <dbReference type="ARBA" id="ARBA00022801"/>
    </source>
</evidence>
<dbReference type="InterPro" id="IPR051620">
    <property type="entry name" value="ORF904-like_C"/>
</dbReference>
<dbReference type="GO" id="GO:0016817">
    <property type="term" value="F:hydrolase activity, acting on acid anhydrides"/>
    <property type="evidence" value="ECO:0007669"/>
    <property type="project" value="InterPro"/>
</dbReference>
<dbReference type="PANTHER" id="PTHR35372:SF2">
    <property type="entry name" value="SF3 HELICASE DOMAIN-CONTAINING PROTEIN"/>
    <property type="match status" value="1"/>
</dbReference>
<dbReference type="InterPro" id="IPR045455">
    <property type="entry name" value="NrS-1_pol-like_helicase"/>
</dbReference>